<gene>
    <name evidence="1" type="ORF">RaK2_00253</name>
</gene>
<proteinExistence type="predicted"/>
<protein>
    <submittedName>
        <fullName evidence="1">Uncharacterized protein</fullName>
    </submittedName>
</protein>
<keyword evidence="2" id="KW-1185">Reference proteome</keyword>
<sequence>MILSKEERDIVLHALYFLENESMHTDASMALIERLQKEEMPKIYRIRYLDGAGGDRIAIAESREEAEQIFTDNYLNPFLMEEVCEVKNGTFIG</sequence>
<dbReference type="OrthoDB" id="40072at10239"/>
<organism evidence="1 2">
    <name type="scientific">Klebsiella phage vB_KleM_RaK2</name>
    <dbReference type="NCBI Taxonomy" id="1147094"/>
    <lineage>
        <taxon>Viruses</taxon>
        <taxon>Duplodnaviria</taxon>
        <taxon>Heunggongvirae</taxon>
        <taxon>Uroviricota</taxon>
        <taxon>Caudoviricetes</taxon>
        <taxon>Alcyoneusvirus</taxon>
        <taxon>Alcyoneusvirus RaK2</taxon>
    </lineage>
</organism>
<dbReference type="Proteomes" id="UP000007524">
    <property type="component" value="Segment"/>
</dbReference>
<evidence type="ECO:0000313" key="1">
    <source>
        <dbReference type="EMBL" id="AFA44526.1"/>
    </source>
</evidence>
<dbReference type="KEGG" id="vg:14012841"/>
<dbReference type="RefSeq" id="YP_007007408.1">
    <property type="nucleotide sequence ID" value="NC_019526.1"/>
</dbReference>
<name>H6X460_9CAUD</name>
<reference evidence="1 2" key="1">
    <citation type="journal article" date="2012" name="J. Virol.">
        <title>Genome of Klebsiella sp.-Infecting Bacteriophage vB_KleM_RaK2.</title>
        <authorList>
            <person name="Simoliunas E."/>
            <person name="Kaliniene L."/>
            <person name="Truncaite L."/>
            <person name="Klausa V."/>
            <person name="Zajanckauskaite A."/>
            <person name="Meskys R."/>
        </authorList>
    </citation>
    <scope>NUCLEOTIDE SEQUENCE [LARGE SCALE GENOMIC DNA]</scope>
</reference>
<evidence type="ECO:0000313" key="2">
    <source>
        <dbReference type="Proteomes" id="UP000007524"/>
    </source>
</evidence>
<dbReference type="EMBL" id="JQ513383">
    <property type="protein sequence ID" value="AFA44526.1"/>
    <property type="molecule type" value="Genomic_DNA"/>
</dbReference>
<dbReference type="GeneID" id="14012841"/>
<accession>H6X460</accession>